<dbReference type="InterPro" id="IPR003764">
    <property type="entry name" value="GlcNAc_6-P_deAcase"/>
</dbReference>
<feature type="binding site" evidence="7">
    <location>
        <begin position="313"/>
        <end position="315"/>
    </location>
    <ligand>
        <name>substrate</name>
    </ligand>
</feature>
<reference evidence="10 11" key="1">
    <citation type="submission" date="2018-09" db="EMBL/GenBank/DDBJ databases">
        <title>Genomic Encyclopedia of Type Strains, Phase III (KMG-III): the genomes of soil and plant-associated and newly described type strains.</title>
        <authorList>
            <person name="Whitman W."/>
        </authorList>
    </citation>
    <scope>NUCLEOTIDE SEQUENCE [LARGE SCALE GENOMIC DNA]</scope>
    <source>
        <strain evidence="10 11">CECT 7938</strain>
    </source>
</reference>
<evidence type="ECO:0000256" key="4">
    <source>
        <dbReference type="ARBA" id="ARBA00023277"/>
    </source>
</evidence>
<name>A0A420AY78_SPHD1</name>
<dbReference type="GO" id="GO:0008448">
    <property type="term" value="F:N-acetylglucosamine-6-phosphate deacetylase activity"/>
    <property type="evidence" value="ECO:0007669"/>
    <property type="project" value="InterPro"/>
</dbReference>
<dbReference type="Pfam" id="PF01979">
    <property type="entry name" value="Amidohydro_1"/>
    <property type="match status" value="1"/>
</dbReference>
<feature type="binding site" evidence="8">
    <location>
        <position position="209"/>
    </location>
    <ligand>
        <name>Zn(2+)</name>
        <dbReference type="ChEBI" id="CHEBI:29105"/>
    </ligand>
</feature>
<dbReference type="NCBIfam" id="TIGR00221">
    <property type="entry name" value="nagA"/>
    <property type="match status" value="1"/>
</dbReference>
<feature type="binding site" evidence="7">
    <location>
        <position position="241"/>
    </location>
    <ligand>
        <name>substrate</name>
    </ligand>
</feature>
<evidence type="ECO:0000256" key="3">
    <source>
        <dbReference type="ARBA" id="ARBA00022801"/>
    </source>
</evidence>
<dbReference type="PANTHER" id="PTHR11113">
    <property type="entry name" value="N-ACETYLGLUCOSAMINE-6-PHOSPHATE DEACETYLASE"/>
    <property type="match status" value="1"/>
</dbReference>
<dbReference type="RefSeq" id="WP_244211779.1">
    <property type="nucleotide sequence ID" value="NZ_RAPY01000003.1"/>
</dbReference>
<evidence type="ECO:0000313" key="10">
    <source>
        <dbReference type="EMBL" id="RKE49509.1"/>
    </source>
</evidence>
<evidence type="ECO:0000256" key="2">
    <source>
        <dbReference type="ARBA" id="ARBA00022723"/>
    </source>
</evidence>
<dbReference type="InterPro" id="IPR006680">
    <property type="entry name" value="Amidohydro-rel"/>
</dbReference>
<dbReference type="GO" id="GO:0046872">
    <property type="term" value="F:metal ion binding"/>
    <property type="evidence" value="ECO:0007669"/>
    <property type="project" value="UniProtKB-KW"/>
</dbReference>
<dbReference type="Gene3D" id="3.20.20.140">
    <property type="entry name" value="Metal-dependent hydrolases"/>
    <property type="match status" value="1"/>
</dbReference>
<proteinExistence type="inferred from homology"/>
<dbReference type="Proteomes" id="UP000286246">
    <property type="component" value="Unassembled WGS sequence"/>
</dbReference>
<comment type="cofactor">
    <cofactor evidence="8">
        <name>a divalent metal cation</name>
        <dbReference type="ChEBI" id="CHEBI:60240"/>
    </cofactor>
    <text evidence="8">Binds 1 divalent metal cation per subunit.</text>
</comment>
<dbReference type="EMBL" id="RAPY01000003">
    <property type="protein sequence ID" value="RKE49509.1"/>
    <property type="molecule type" value="Genomic_DNA"/>
</dbReference>
<evidence type="ECO:0000256" key="6">
    <source>
        <dbReference type="PIRSR" id="PIRSR038994-1"/>
    </source>
</evidence>
<dbReference type="PIRSF" id="PIRSF038994">
    <property type="entry name" value="NagA"/>
    <property type="match status" value="1"/>
</dbReference>
<evidence type="ECO:0000259" key="9">
    <source>
        <dbReference type="Pfam" id="PF01979"/>
    </source>
</evidence>
<accession>A0A420AY78</accession>
<feature type="binding site" evidence="7">
    <location>
        <position position="265"/>
    </location>
    <ligand>
        <name>substrate</name>
    </ligand>
</feature>
<keyword evidence="4 5" id="KW-0119">Carbohydrate metabolism</keyword>
<dbReference type="GO" id="GO:0006046">
    <property type="term" value="P:N-acetylglucosamine catabolic process"/>
    <property type="evidence" value="ECO:0007669"/>
    <property type="project" value="TreeGrafter"/>
</dbReference>
<dbReference type="PANTHER" id="PTHR11113:SF14">
    <property type="entry name" value="N-ACETYLGLUCOSAMINE-6-PHOSPHATE DEACETYLASE"/>
    <property type="match status" value="1"/>
</dbReference>
<keyword evidence="11" id="KW-1185">Reference proteome</keyword>
<evidence type="ECO:0000256" key="1">
    <source>
        <dbReference type="ARBA" id="ARBA00010716"/>
    </source>
</evidence>
<dbReference type="InterPro" id="IPR032466">
    <property type="entry name" value="Metal_Hydrolase"/>
</dbReference>
<evidence type="ECO:0000256" key="5">
    <source>
        <dbReference type="PIRNR" id="PIRNR038994"/>
    </source>
</evidence>
<evidence type="ECO:0000256" key="7">
    <source>
        <dbReference type="PIRSR" id="PIRSR038994-2"/>
    </source>
</evidence>
<gene>
    <name evidence="10" type="ORF">DFQ12_3628</name>
</gene>
<dbReference type="AlphaFoldDB" id="A0A420AY78"/>
<keyword evidence="2 8" id="KW-0479">Metal-binding</keyword>
<feature type="domain" description="Amidohydrolase-related" evidence="9">
    <location>
        <begin position="71"/>
        <end position="384"/>
    </location>
</feature>
<feature type="active site" description="Proton donor/acceptor" evidence="6">
    <location>
        <position position="287"/>
    </location>
</feature>
<feature type="binding site" evidence="7">
    <location>
        <begin position="233"/>
        <end position="234"/>
    </location>
    <ligand>
        <name>substrate</name>
    </ligand>
</feature>
<dbReference type="SUPFAM" id="SSF51338">
    <property type="entry name" value="Composite domain of metallo-dependent hydrolases"/>
    <property type="match status" value="1"/>
</dbReference>
<evidence type="ECO:0000256" key="8">
    <source>
        <dbReference type="PIRSR" id="PIRSR038994-3"/>
    </source>
</evidence>
<organism evidence="10 11">
    <name type="scientific">Sphingobacterium detergens</name>
    <dbReference type="NCBI Taxonomy" id="1145106"/>
    <lineage>
        <taxon>Bacteria</taxon>
        <taxon>Pseudomonadati</taxon>
        <taxon>Bacteroidota</taxon>
        <taxon>Sphingobacteriia</taxon>
        <taxon>Sphingobacteriales</taxon>
        <taxon>Sphingobacteriaceae</taxon>
        <taxon>Sphingobacterium</taxon>
    </lineage>
</organism>
<sequence length="386" mass="41920">MKSIPFEALKRKNVKNILMKKTALIGGKIYTGNEIITHKALLLDGGVIAGTVDDKDIPAGYQSLDVKGANICAGLVDLQLYGDGSDLYSAELSLASLERISNGLIDKGTTSYMMTLATNTIPVFKEAIRIAEDYHHDAFLGLHLEGPFLNAKKRGAHPEELIITPTKERIEDLLGGTQVVKMMTIAPECISDEVLKYLQTYQLLLSAGHSNATFAEGTHGYDAGIPTSTHLFNAMSPLHHREVGLVGAVFNHHKACSSIIVDGHHVSFEAVKIAKKQMGDRLFMITDAVAACDKGIYQHVLNDGYYALPDGTISGAAISLFEGIRNCVEQVGIQLDEAIRMSTTYPANLLGRSDIGNLNAGSMANVIVFTDDFKLEHVVFKGELRY</sequence>
<comment type="caution">
    <text evidence="10">The sequence shown here is derived from an EMBL/GenBank/DDBJ whole genome shotgun (WGS) entry which is preliminary data.</text>
</comment>
<evidence type="ECO:0000313" key="11">
    <source>
        <dbReference type="Proteomes" id="UP000286246"/>
    </source>
</evidence>
<keyword evidence="3 5" id="KW-0378">Hydrolase</keyword>
<comment type="similarity">
    <text evidence="1 5">Belongs to the metallo-dependent hydrolases superfamily. NagA family.</text>
</comment>
<dbReference type="InterPro" id="IPR011059">
    <property type="entry name" value="Metal-dep_hydrolase_composite"/>
</dbReference>
<dbReference type="Gene3D" id="2.30.40.10">
    <property type="entry name" value="Urease, subunit C, domain 1"/>
    <property type="match status" value="1"/>
</dbReference>
<dbReference type="SUPFAM" id="SSF51556">
    <property type="entry name" value="Metallo-dependent hydrolases"/>
    <property type="match status" value="1"/>
</dbReference>
<protein>
    <submittedName>
        <fullName evidence="10">N-acetylglucosamine 6-phosphate deacetylase</fullName>
    </submittedName>
</protein>
<feature type="binding site" evidence="8">
    <location>
        <position position="230"/>
    </location>
    <ligand>
        <name>Zn(2+)</name>
        <dbReference type="ChEBI" id="CHEBI:29105"/>
    </ligand>
</feature>
<feature type="binding site" evidence="8">
    <location>
        <position position="145"/>
    </location>
    <ligand>
        <name>Zn(2+)</name>
        <dbReference type="ChEBI" id="CHEBI:29105"/>
    </ligand>
</feature>
<feature type="binding site" evidence="7">
    <location>
        <position position="156"/>
    </location>
    <ligand>
        <name>substrate</name>
    </ligand>
</feature>